<sequence>MGFATKLRGNECWNCCTWFLASRGHQFCFAEGTAPSAGSYNVQVEMPGNKWLCGP</sequence>
<evidence type="ECO:0000313" key="2">
    <source>
        <dbReference type="Proteomes" id="UP000027135"/>
    </source>
</evidence>
<keyword evidence="2" id="KW-1185">Reference proteome</keyword>
<name>A0A067RFQ2_ZOONE</name>
<organism evidence="1 2">
    <name type="scientific">Zootermopsis nevadensis</name>
    <name type="common">Dampwood termite</name>
    <dbReference type="NCBI Taxonomy" id="136037"/>
    <lineage>
        <taxon>Eukaryota</taxon>
        <taxon>Metazoa</taxon>
        <taxon>Ecdysozoa</taxon>
        <taxon>Arthropoda</taxon>
        <taxon>Hexapoda</taxon>
        <taxon>Insecta</taxon>
        <taxon>Pterygota</taxon>
        <taxon>Neoptera</taxon>
        <taxon>Polyneoptera</taxon>
        <taxon>Dictyoptera</taxon>
        <taxon>Blattodea</taxon>
        <taxon>Blattoidea</taxon>
        <taxon>Termitoidae</taxon>
        <taxon>Termopsidae</taxon>
        <taxon>Zootermopsis</taxon>
    </lineage>
</organism>
<accession>A0A067RFQ2</accession>
<protein>
    <submittedName>
        <fullName evidence="1">Uncharacterized protein</fullName>
    </submittedName>
</protein>
<reference evidence="1 2" key="1">
    <citation type="journal article" date="2014" name="Nat. Commun.">
        <title>Molecular traces of alternative social organization in a termite genome.</title>
        <authorList>
            <person name="Terrapon N."/>
            <person name="Li C."/>
            <person name="Robertson H.M."/>
            <person name="Ji L."/>
            <person name="Meng X."/>
            <person name="Booth W."/>
            <person name="Chen Z."/>
            <person name="Childers C.P."/>
            <person name="Glastad K.M."/>
            <person name="Gokhale K."/>
            <person name="Gowin J."/>
            <person name="Gronenberg W."/>
            <person name="Hermansen R.A."/>
            <person name="Hu H."/>
            <person name="Hunt B.G."/>
            <person name="Huylmans A.K."/>
            <person name="Khalil S.M."/>
            <person name="Mitchell R.D."/>
            <person name="Munoz-Torres M.C."/>
            <person name="Mustard J.A."/>
            <person name="Pan H."/>
            <person name="Reese J.T."/>
            <person name="Scharf M.E."/>
            <person name="Sun F."/>
            <person name="Vogel H."/>
            <person name="Xiao J."/>
            <person name="Yang W."/>
            <person name="Yang Z."/>
            <person name="Yang Z."/>
            <person name="Zhou J."/>
            <person name="Zhu J."/>
            <person name="Brent C.S."/>
            <person name="Elsik C.G."/>
            <person name="Goodisman M.A."/>
            <person name="Liberles D.A."/>
            <person name="Roe R.M."/>
            <person name="Vargo E.L."/>
            <person name="Vilcinskas A."/>
            <person name="Wang J."/>
            <person name="Bornberg-Bauer E."/>
            <person name="Korb J."/>
            <person name="Zhang G."/>
            <person name="Liebig J."/>
        </authorList>
    </citation>
    <scope>NUCLEOTIDE SEQUENCE [LARGE SCALE GENOMIC DNA]</scope>
    <source>
        <tissue evidence="1">Whole organism</tissue>
    </source>
</reference>
<dbReference type="Proteomes" id="UP000027135">
    <property type="component" value="Unassembled WGS sequence"/>
</dbReference>
<dbReference type="EMBL" id="KK852665">
    <property type="protein sequence ID" value="KDR19007.1"/>
    <property type="molecule type" value="Genomic_DNA"/>
</dbReference>
<evidence type="ECO:0000313" key="1">
    <source>
        <dbReference type="EMBL" id="KDR19007.1"/>
    </source>
</evidence>
<proteinExistence type="predicted"/>
<dbReference type="AlphaFoldDB" id="A0A067RFQ2"/>
<dbReference type="InParanoid" id="A0A067RFQ2"/>
<gene>
    <name evidence="1" type="ORF">L798_05887</name>
</gene>